<dbReference type="AlphaFoldDB" id="A0A502CBX9"/>
<name>A0A502CBX9_9GAMM</name>
<protein>
    <submittedName>
        <fullName evidence="1">Uncharacterized protein</fullName>
    </submittedName>
</protein>
<reference evidence="1 2" key="1">
    <citation type="journal article" date="2019" name="Environ. Microbiol.">
        <title>Species interactions and distinct microbial communities in high Arctic permafrost affected cryosols are associated with the CH4 and CO2 gas fluxes.</title>
        <authorList>
            <person name="Altshuler I."/>
            <person name="Hamel J."/>
            <person name="Turney S."/>
            <person name="Magnuson E."/>
            <person name="Levesque R."/>
            <person name="Greer C."/>
            <person name="Whyte L.G."/>
        </authorList>
    </citation>
    <scope>NUCLEOTIDE SEQUENCE [LARGE SCALE GENOMIC DNA]</scope>
    <source>
        <strain evidence="1 2">S13Y</strain>
    </source>
</reference>
<dbReference type="Proteomes" id="UP000319486">
    <property type="component" value="Unassembled WGS sequence"/>
</dbReference>
<accession>A0A502CBX9</accession>
<comment type="caution">
    <text evidence="1">The sequence shown here is derived from an EMBL/GenBank/DDBJ whole genome shotgun (WGS) entry which is preliminary data.</text>
</comment>
<gene>
    <name evidence="1" type="ORF">EAH88_05215</name>
</gene>
<dbReference type="EMBL" id="RCZO01000002">
    <property type="protein sequence ID" value="TPG10498.1"/>
    <property type="molecule type" value="Genomic_DNA"/>
</dbReference>
<sequence>MVAVAEGMAAGIGDLDERVFGSIMARFLQSMSAPMGALMTAGRRVSRGQAGVAGASVQAGIPVGSDARARGKVA</sequence>
<evidence type="ECO:0000313" key="2">
    <source>
        <dbReference type="Proteomes" id="UP000319486"/>
    </source>
</evidence>
<organism evidence="1 2">
    <name type="scientific">Rhodanobacter glycinis</name>
    <dbReference type="NCBI Taxonomy" id="582702"/>
    <lineage>
        <taxon>Bacteria</taxon>
        <taxon>Pseudomonadati</taxon>
        <taxon>Pseudomonadota</taxon>
        <taxon>Gammaproteobacteria</taxon>
        <taxon>Lysobacterales</taxon>
        <taxon>Rhodanobacteraceae</taxon>
        <taxon>Rhodanobacter</taxon>
    </lineage>
</organism>
<keyword evidence="2" id="KW-1185">Reference proteome</keyword>
<evidence type="ECO:0000313" key="1">
    <source>
        <dbReference type="EMBL" id="TPG10498.1"/>
    </source>
</evidence>
<proteinExistence type="predicted"/>